<evidence type="ECO:0008006" key="3">
    <source>
        <dbReference type="Google" id="ProtNLM"/>
    </source>
</evidence>
<organism evidence="1 2">
    <name type="scientific">Trichogramma kaykai</name>
    <dbReference type="NCBI Taxonomy" id="54128"/>
    <lineage>
        <taxon>Eukaryota</taxon>
        <taxon>Metazoa</taxon>
        <taxon>Ecdysozoa</taxon>
        <taxon>Arthropoda</taxon>
        <taxon>Hexapoda</taxon>
        <taxon>Insecta</taxon>
        <taxon>Pterygota</taxon>
        <taxon>Neoptera</taxon>
        <taxon>Endopterygota</taxon>
        <taxon>Hymenoptera</taxon>
        <taxon>Apocrita</taxon>
        <taxon>Proctotrupomorpha</taxon>
        <taxon>Chalcidoidea</taxon>
        <taxon>Trichogrammatidae</taxon>
        <taxon>Trichogramma</taxon>
    </lineage>
</organism>
<sequence>MKRIVIGPTEKYTEKYISSSATKEALIKNVDPVKIGFGVSRLLYGPKNTVIVERCSLNPDKLQKCQKFHDTGLELQRGNKLLPHIGIHDIPVNLPEEKICGTISAQNLLDASPSDLKLVYMYLPGCKKHRSCIVELKAEHRATLTRQKRINIGWLSSRVDDHINILQCYKCYDFGHIQEKCELKTVCGKCASDQETRACPIQKLDSEEENNMRLEVECADLDLLNENVKGFDSLFLLVNIRRLNKNIGLLEVYVTGLTVKSEADLIGVLQRIFDNKKWNHIIAGDFDIKILQSDTDSTEFLNECYASGYLPLFNTVTRPNENGGTWIDNMLAKTNIDLQPFKYAQVLPDHDALLCGFNSGEGIENDSNQFFRLDYNRLLRVADATDWSVCFANDDPDIAIEQLIISM</sequence>
<name>A0ABD2WB11_9HYME</name>
<reference evidence="1 2" key="1">
    <citation type="journal article" date="2024" name="bioRxiv">
        <title>A reference genome for Trichogramma kaykai: A tiny desert-dwelling parasitoid wasp with competing sex-ratio distorters.</title>
        <authorList>
            <person name="Culotta J."/>
            <person name="Lindsey A.R."/>
        </authorList>
    </citation>
    <scope>NUCLEOTIDE SEQUENCE [LARGE SCALE GENOMIC DNA]</scope>
    <source>
        <strain evidence="1 2">KSX58</strain>
    </source>
</reference>
<dbReference type="Proteomes" id="UP001627154">
    <property type="component" value="Unassembled WGS sequence"/>
</dbReference>
<dbReference type="SUPFAM" id="SSF57756">
    <property type="entry name" value="Retrovirus zinc finger-like domains"/>
    <property type="match status" value="1"/>
</dbReference>
<proteinExistence type="predicted"/>
<accession>A0ABD2WB11</accession>
<gene>
    <name evidence="1" type="ORF">TKK_015206</name>
</gene>
<evidence type="ECO:0000313" key="1">
    <source>
        <dbReference type="EMBL" id="KAL3389846.1"/>
    </source>
</evidence>
<dbReference type="InterPro" id="IPR036875">
    <property type="entry name" value="Znf_CCHC_sf"/>
</dbReference>
<keyword evidence="2" id="KW-1185">Reference proteome</keyword>
<dbReference type="AlphaFoldDB" id="A0ABD2WB11"/>
<evidence type="ECO:0000313" key="2">
    <source>
        <dbReference type="Proteomes" id="UP001627154"/>
    </source>
</evidence>
<comment type="caution">
    <text evidence="1">The sequence shown here is derived from an EMBL/GenBank/DDBJ whole genome shotgun (WGS) entry which is preliminary data.</text>
</comment>
<dbReference type="EMBL" id="JBJJXI010000122">
    <property type="protein sequence ID" value="KAL3389846.1"/>
    <property type="molecule type" value="Genomic_DNA"/>
</dbReference>
<protein>
    <recommendedName>
        <fullName evidence="3">CCHC-type domain-containing protein</fullName>
    </recommendedName>
</protein>